<proteinExistence type="predicted"/>
<evidence type="ECO:0000313" key="1">
    <source>
        <dbReference type="EMBL" id="PON76885.1"/>
    </source>
</evidence>
<organism evidence="1 2">
    <name type="scientific">Parasponia andersonii</name>
    <name type="common">Sponia andersonii</name>
    <dbReference type="NCBI Taxonomy" id="3476"/>
    <lineage>
        <taxon>Eukaryota</taxon>
        <taxon>Viridiplantae</taxon>
        <taxon>Streptophyta</taxon>
        <taxon>Embryophyta</taxon>
        <taxon>Tracheophyta</taxon>
        <taxon>Spermatophyta</taxon>
        <taxon>Magnoliopsida</taxon>
        <taxon>eudicotyledons</taxon>
        <taxon>Gunneridae</taxon>
        <taxon>Pentapetalae</taxon>
        <taxon>rosids</taxon>
        <taxon>fabids</taxon>
        <taxon>Rosales</taxon>
        <taxon>Cannabaceae</taxon>
        <taxon>Parasponia</taxon>
    </lineage>
</organism>
<gene>
    <name evidence="1" type="ORF">PanWU01x14_032050</name>
</gene>
<accession>A0A2P5DUC2</accession>
<evidence type="ECO:0000313" key="2">
    <source>
        <dbReference type="Proteomes" id="UP000237105"/>
    </source>
</evidence>
<comment type="caution">
    <text evidence="1">The sequence shown here is derived from an EMBL/GenBank/DDBJ whole genome shotgun (WGS) entry which is preliminary data.</text>
</comment>
<sequence>MDEVQPWTKLEADAIRFLLCHRRSLKLDSSYSSSSIDELWQLTSSTQSITGSLKISFSFSLFLHLHQFYSFTQKNFKKISRV</sequence>
<dbReference type="Proteomes" id="UP000237105">
    <property type="component" value="Unassembled WGS sequence"/>
</dbReference>
<keyword evidence="2" id="KW-1185">Reference proteome</keyword>
<name>A0A2P5DUC2_PARAD</name>
<dbReference type="EMBL" id="JXTB01000016">
    <property type="protein sequence ID" value="PON76885.1"/>
    <property type="molecule type" value="Genomic_DNA"/>
</dbReference>
<dbReference type="AlphaFoldDB" id="A0A2P5DUC2"/>
<reference evidence="2" key="1">
    <citation type="submission" date="2016-06" db="EMBL/GenBank/DDBJ databases">
        <title>Parallel loss of symbiosis genes in relatives of nitrogen-fixing non-legume Parasponia.</title>
        <authorList>
            <person name="Van Velzen R."/>
            <person name="Holmer R."/>
            <person name="Bu F."/>
            <person name="Rutten L."/>
            <person name="Van Zeijl A."/>
            <person name="Liu W."/>
            <person name="Santuari L."/>
            <person name="Cao Q."/>
            <person name="Sharma T."/>
            <person name="Shen D."/>
            <person name="Roswanjaya Y."/>
            <person name="Wardhani T."/>
            <person name="Kalhor M.S."/>
            <person name="Jansen J."/>
            <person name="Van den Hoogen J."/>
            <person name="Gungor B."/>
            <person name="Hartog M."/>
            <person name="Hontelez J."/>
            <person name="Verver J."/>
            <person name="Yang W.-C."/>
            <person name="Schijlen E."/>
            <person name="Repin R."/>
            <person name="Schilthuizen M."/>
            <person name="Schranz E."/>
            <person name="Heidstra R."/>
            <person name="Miyata K."/>
            <person name="Fedorova E."/>
            <person name="Kohlen W."/>
            <person name="Bisseling T."/>
            <person name="Smit S."/>
            <person name="Geurts R."/>
        </authorList>
    </citation>
    <scope>NUCLEOTIDE SEQUENCE [LARGE SCALE GENOMIC DNA]</scope>
    <source>
        <strain evidence="2">cv. WU1-14</strain>
    </source>
</reference>
<protein>
    <submittedName>
        <fullName evidence="1">Uncharacterized protein</fullName>
    </submittedName>
</protein>